<evidence type="ECO:0000313" key="1">
    <source>
        <dbReference type="EMBL" id="OCL02463.1"/>
    </source>
</evidence>
<proteinExistence type="predicted"/>
<dbReference type="AlphaFoldDB" id="A0A8E2JMD9"/>
<protein>
    <submittedName>
        <fullName evidence="1">Uncharacterized protein</fullName>
    </submittedName>
</protein>
<accession>A0A8E2JMD9</accession>
<dbReference type="Gene3D" id="1.25.40.20">
    <property type="entry name" value="Ankyrin repeat-containing domain"/>
    <property type="match status" value="1"/>
</dbReference>
<keyword evidence="2" id="KW-1185">Reference proteome</keyword>
<sequence length="846" mass="95754">MATSIDAIGQQVAVVKQDFHPLQQNFNDIATGIQDLQSSHEGAQQGILKMEETMAPIQLLPSVEQDVKSLGAVMQEVRESVMQLNEQIGRTPDLSPKRATASPSNLYPYANEATLRLCQRPSILYDVCEGLIASREHPYSNTPRPKSPWASYFCDCGPFYKIGRAISMTFSASRGAGGFSLSPVFAVANFVRRSQSPAFQLFNDAYKLRHAVLAGKHNLTQSMDIWFRGQSNHSDWDIERLAVYLEEMPLKLFTLFANKQASVYDRDQRGGTLLHDITFLALDLGPLQFQLIKPIEKLAAFIIDCGVDTTASVERMFSYNMASQDALSLAVSPFIKRGPSSKLQSLSEPHISQILLHYGCQFTSVDPNWKIGYQSSIIAACHIFPDLAIGCSPLALAVINRCETEVHLAHTSSRAPTALQLSVGWLKGMKMLLDAGALPDYAFSQAIRMDDVDAVRMLFEYNCSAPPGILWSSDNEEMQNLLFQHFLQQRNRLRDLALKTLPKSRQDALMLSSEEVLDTAAIPVFRELVSLYGRDNVILKGLHPGYGSLGGRSEVYDGYHVKPRLAERLHSAGFHCIDEMNRYGKTPIMKCLRHYSACWETILWYLEKGACPNYQAPNPHSTALHIVHWDLPGLGRTAVLKRLNSICNLYILDECECYCSSFGCSVVQSHLGRWGVEWVKNWSGSQNSLKEWLMENSIPWMTEYYHFELCRSEVFERLGMKHTCNHMYPRDPSDDEAAEIRSEESELHEQLEVILQAYKRARINFSGPFFDFWSDWWSRLNDILPELPRVRFGNWTGEFSSAGGEEEDFMVILERIFGHDEDLFEDTGLPEFFECVEDWGDCKKIA</sequence>
<reference evidence="1 2" key="1">
    <citation type="journal article" date="2016" name="Nat. Commun.">
        <title>Ectomycorrhizal ecology is imprinted in the genome of the dominant symbiotic fungus Cenococcum geophilum.</title>
        <authorList>
            <consortium name="DOE Joint Genome Institute"/>
            <person name="Peter M."/>
            <person name="Kohler A."/>
            <person name="Ohm R.A."/>
            <person name="Kuo A."/>
            <person name="Krutzmann J."/>
            <person name="Morin E."/>
            <person name="Arend M."/>
            <person name="Barry K.W."/>
            <person name="Binder M."/>
            <person name="Choi C."/>
            <person name="Clum A."/>
            <person name="Copeland A."/>
            <person name="Grisel N."/>
            <person name="Haridas S."/>
            <person name="Kipfer T."/>
            <person name="LaButti K."/>
            <person name="Lindquist E."/>
            <person name="Lipzen A."/>
            <person name="Maire R."/>
            <person name="Meier B."/>
            <person name="Mihaltcheva S."/>
            <person name="Molinier V."/>
            <person name="Murat C."/>
            <person name="Poggeler S."/>
            <person name="Quandt C.A."/>
            <person name="Sperisen C."/>
            <person name="Tritt A."/>
            <person name="Tisserant E."/>
            <person name="Crous P.W."/>
            <person name="Henrissat B."/>
            <person name="Nehls U."/>
            <person name="Egli S."/>
            <person name="Spatafora J.W."/>
            <person name="Grigoriev I.V."/>
            <person name="Martin F.M."/>
        </authorList>
    </citation>
    <scope>NUCLEOTIDE SEQUENCE [LARGE SCALE GENOMIC DNA]</scope>
    <source>
        <strain evidence="1 2">CBS 207.34</strain>
    </source>
</reference>
<dbReference type="SUPFAM" id="SSF48403">
    <property type="entry name" value="Ankyrin repeat"/>
    <property type="match status" value="1"/>
</dbReference>
<dbReference type="OrthoDB" id="3695171at2759"/>
<dbReference type="InterPro" id="IPR036770">
    <property type="entry name" value="Ankyrin_rpt-contain_sf"/>
</dbReference>
<name>A0A8E2JMD9_9PEZI</name>
<organism evidence="1 2">
    <name type="scientific">Glonium stellatum</name>
    <dbReference type="NCBI Taxonomy" id="574774"/>
    <lineage>
        <taxon>Eukaryota</taxon>
        <taxon>Fungi</taxon>
        <taxon>Dikarya</taxon>
        <taxon>Ascomycota</taxon>
        <taxon>Pezizomycotina</taxon>
        <taxon>Dothideomycetes</taxon>
        <taxon>Pleosporomycetidae</taxon>
        <taxon>Gloniales</taxon>
        <taxon>Gloniaceae</taxon>
        <taxon>Glonium</taxon>
    </lineage>
</organism>
<dbReference type="Proteomes" id="UP000250140">
    <property type="component" value="Unassembled WGS sequence"/>
</dbReference>
<dbReference type="EMBL" id="KV750953">
    <property type="protein sequence ID" value="OCL02463.1"/>
    <property type="molecule type" value="Genomic_DNA"/>
</dbReference>
<gene>
    <name evidence="1" type="ORF">AOQ84DRAFT_382653</name>
</gene>
<evidence type="ECO:0000313" key="2">
    <source>
        <dbReference type="Proteomes" id="UP000250140"/>
    </source>
</evidence>